<dbReference type="InterPro" id="IPR002347">
    <property type="entry name" value="SDR_fam"/>
</dbReference>
<dbReference type="RefSeq" id="WP_193916547.1">
    <property type="nucleotide sequence ID" value="NZ_JADEWL010000004.1"/>
</dbReference>
<dbReference type="Proteomes" id="UP000620559">
    <property type="component" value="Unassembled WGS sequence"/>
</dbReference>
<dbReference type="GO" id="GO:0019290">
    <property type="term" value="P:siderophore biosynthetic process"/>
    <property type="evidence" value="ECO:0007669"/>
    <property type="project" value="InterPro"/>
</dbReference>
<dbReference type="AlphaFoldDB" id="A0A8J7EZF2"/>
<evidence type="ECO:0000313" key="2">
    <source>
        <dbReference type="Proteomes" id="UP000620559"/>
    </source>
</evidence>
<proteinExistence type="predicted"/>
<dbReference type="GO" id="GO:0008667">
    <property type="term" value="F:2,3-dihydro-2,3-dihydroxybenzoate dehydrogenase activity"/>
    <property type="evidence" value="ECO:0007669"/>
    <property type="project" value="InterPro"/>
</dbReference>
<dbReference type="PRINTS" id="PR01397">
    <property type="entry name" value="DHBDHDRGNASE"/>
</dbReference>
<dbReference type="Pfam" id="PF00106">
    <property type="entry name" value="adh_short"/>
    <property type="match status" value="1"/>
</dbReference>
<sequence>MNRRDFVSKTVSASVVTSIDSQDKSSNSHTNRQRFQDKVVIITGATSGIGKAAAFAFAKQGAKVGFCGGRENLGQQVQEDIKRQGGEATYIKADVTKPDELQVFINDIVNKYKRLDIAFNNAGTVMFHNLHEIEIEEWDNMFNTNTRGVFLAMKYQIPHLLKTAGGSIIITCNPENIPSVKTIESISANLVVTEEVEIEPHIWRATSIYHLYI</sequence>
<dbReference type="PANTHER" id="PTHR42820">
    <property type="entry name" value="SHORT-CHAIN DEHYDROGENASE REDUCTASE"/>
    <property type="match status" value="1"/>
</dbReference>
<gene>
    <name evidence="1" type="ORF">IQ247_02075</name>
</gene>
<accession>A0A8J7EZF2</accession>
<organism evidence="1 2">
    <name type="scientific">Plectonema cf. radiosum LEGE 06105</name>
    <dbReference type="NCBI Taxonomy" id="945769"/>
    <lineage>
        <taxon>Bacteria</taxon>
        <taxon>Bacillati</taxon>
        <taxon>Cyanobacteriota</taxon>
        <taxon>Cyanophyceae</taxon>
        <taxon>Oscillatoriophycideae</taxon>
        <taxon>Oscillatoriales</taxon>
        <taxon>Microcoleaceae</taxon>
        <taxon>Plectonema</taxon>
    </lineage>
</organism>
<evidence type="ECO:0000313" key="1">
    <source>
        <dbReference type="EMBL" id="MBE9211515.1"/>
    </source>
</evidence>
<comment type="caution">
    <text evidence="1">The sequence shown here is derived from an EMBL/GenBank/DDBJ whole genome shotgun (WGS) entry which is preliminary data.</text>
</comment>
<dbReference type="InterPro" id="IPR003560">
    <property type="entry name" value="DHB_DH"/>
</dbReference>
<dbReference type="PANTHER" id="PTHR42820:SF1">
    <property type="entry name" value="SHORT-CHAIN DEHYDROGENASE_REDUCTASE FAMILY PROTEIN"/>
    <property type="match status" value="1"/>
</dbReference>
<dbReference type="EMBL" id="JADEWL010000004">
    <property type="protein sequence ID" value="MBE9211515.1"/>
    <property type="molecule type" value="Genomic_DNA"/>
</dbReference>
<dbReference type="InterPro" id="IPR036291">
    <property type="entry name" value="NAD(P)-bd_dom_sf"/>
</dbReference>
<dbReference type="SUPFAM" id="SSF51735">
    <property type="entry name" value="NAD(P)-binding Rossmann-fold domains"/>
    <property type="match status" value="1"/>
</dbReference>
<reference evidence="1" key="1">
    <citation type="submission" date="2020-10" db="EMBL/GenBank/DDBJ databases">
        <authorList>
            <person name="Castelo-Branco R."/>
            <person name="Eusebio N."/>
            <person name="Adriana R."/>
            <person name="Vieira A."/>
            <person name="Brugerolle De Fraissinette N."/>
            <person name="Rezende De Castro R."/>
            <person name="Schneider M.P."/>
            <person name="Vasconcelos V."/>
            <person name="Leao P.N."/>
        </authorList>
    </citation>
    <scope>NUCLEOTIDE SEQUENCE</scope>
    <source>
        <strain evidence="1">LEGE 06105</strain>
    </source>
</reference>
<dbReference type="Gene3D" id="3.40.50.720">
    <property type="entry name" value="NAD(P)-binding Rossmann-like Domain"/>
    <property type="match status" value="1"/>
</dbReference>
<protein>
    <submittedName>
        <fullName evidence="1">SDR family NAD(P)-dependent oxidoreductase</fullName>
    </submittedName>
</protein>
<keyword evidence="2" id="KW-1185">Reference proteome</keyword>
<name>A0A8J7EZF2_9CYAN</name>